<comment type="subcellular location">
    <subcellularLocation>
        <location evidence="1">Cell projection</location>
        <location evidence="1">Cilium</location>
    </subcellularLocation>
    <subcellularLocation>
        <location evidence="2">Cytoplasm</location>
        <location evidence="2">Cytoskeleton</location>
    </subcellularLocation>
</comment>
<evidence type="ECO:0000313" key="10">
    <source>
        <dbReference type="Proteomes" id="UP000007799"/>
    </source>
</evidence>
<dbReference type="CDD" id="cd04412">
    <property type="entry name" value="NDPk7B"/>
    <property type="match status" value="1"/>
</dbReference>
<dbReference type="Pfam" id="PF00334">
    <property type="entry name" value="NDK"/>
    <property type="match status" value="1"/>
</dbReference>
<dbReference type="InterPro" id="IPR034907">
    <property type="entry name" value="NDK-like_dom"/>
</dbReference>
<dbReference type="eggNOG" id="KOG0888">
    <property type="taxonomic scope" value="Eukaryota"/>
</dbReference>
<evidence type="ECO:0000256" key="2">
    <source>
        <dbReference type="ARBA" id="ARBA00004245"/>
    </source>
</evidence>
<evidence type="ECO:0000256" key="5">
    <source>
        <dbReference type="ARBA" id="ARBA00023273"/>
    </source>
</evidence>
<dbReference type="OMA" id="VCMCLEI"/>
<keyword evidence="4" id="KW-0206">Cytoskeleton</keyword>
<dbReference type="GO" id="GO:0005879">
    <property type="term" value="C:axonemal microtubule"/>
    <property type="evidence" value="ECO:0007669"/>
    <property type="project" value="TreeGrafter"/>
</dbReference>
<dbReference type="GeneID" id="16069471"/>
<proteinExistence type="inferred from homology"/>
<name>F2UP93_SALR5</name>
<dbReference type="PROSITE" id="PS51374">
    <property type="entry name" value="NDPK_LIKE"/>
    <property type="match status" value="1"/>
</dbReference>
<reference evidence="9" key="1">
    <citation type="submission" date="2009-08" db="EMBL/GenBank/DDBJ databases">
        <title>Annotation of Salpingoeca rosetta.</title>
        <authorList>
            <consortium name="The Broad Institute Genome Sequencing Platform"/>
            <person name="Russ C."/>
            <person name="Cuomo C."/>
            <person name="Burger G."/>
            <person name="Gray M.W."/>
            <person name="Holland P.W.H."/>
            <person name="King N."/>
            <person name="Lang F.B.F."/>
            <person name="Roger A.J."/>
            <person name="Ruiz-Trillo I."/>
            <person name="Young S.K."/>
            <person name="Zeng Q."/>
            <person name="Gargeya S."/>
            <person name="Alvarado L."/>
            <person name="Berlin A."/>
            <person name="Chapman S.B."/>
            <person name="Chen Z."/>
            <person name="Freedman E."/>
            <person name="Gellesch M."/>
            <person name="Goldberg J."/>
            <person name="Griggs A."/>
            <person name="Gujja S."/>
            <person name="Heilman E."/>
            <person name="Heiman D."/>
            <person name="Howarth C."/>
            <person name="Mehta T."/>
            <person name="Neiman D."/>
            <person name="Pearson M."/>
            <person name="Roberts A."/>
            <person name="Saif S."/>
            <person name="Shea T."/>
            <person name="Shenoy N."/>
            <person name="Sisk P."/>
            <person name="Stolte C."/>
            <person name="Sykes S."/>
            <person name="White J."/>
            <person name="Yandava C."/>
            <person name="Haas B."/>
            <person name="Nusbaum C."/>
            <person name="Birren B."/>
        </authorList>
    </citation>
    <scope>NUCLEOTIDE SEQUENCE [LARGE SCALE GENOMIC DNA]</scope>
    <source>
        <strain evidence="9">ATCC 50818</strain>
    </source>
</reference>
<dbReference type="AlphaFoldDB" id="F2UP93"/>
<dbReference type="GO" id="GO:0006241">
    <property type="term" value="P:CTP biosynthetic process"/>
    <property type="evidence" value="ECO:0007669"/>
    <property type="project" value="InterPro"/>
</dbReference>
<evidence type="ECO:0000256" key="4">
    <source>
        <dbReference type="ARBA" id="ARBA00023212"/>
    </source>
</evidence>
<protein>
    <recommendedName>
        <fullName evidence="8">DM10 domain-containing protein</fullName>
    </recommendedName>
</protein>
<evidence type="ECO:0000313" key="9">
    <source>
        <dbReference type="EMBL" id="EGD79448.1"/>
    </source>
</evidence>
<dbReference type="PANTHER" id="PTHR43109:SF2">
    <property type="entry name" value="NUCLEOSIDE DIPHOSPHATE KINASE 7"/>
    <property type="match status" value="1"/>
</dbReference>
<dbReference type="PRINTS" id="PR01243">
    <property type="entry name" value="NUCDPKINASE"/>
</dbReference>
<dbReference type="GO" id="GO:0006183">
    <property type="term" value="P:GTP biosynthetic process"/>
    <property type="evidence" value="ECO:0007669"/>
    <property type="project" value="InterPro"/>
</dbReference>
<dbReference type="InterPro" id="IPR001564">
    <property type="entry name" value="Nucleoside_diP_kinase"/>
</dbReference>
<sequence>MDRNTERWAFIATHVDTMLSLTKEFTVIYYPNTSELEMIDNKHHRIFLRRTKVDIPPSAIFIGACINVLSRQLNLVDYADEYTRKTLGSRQEQACLVLGSSWMGDMGTPLNAIADAGLNLVRTRTAVLDGALISQLAQCPGLDGLPAGECLAVDVLGPKAVSAVQSIAASLGSDAFAAATAESAQMAVQALFEGDLPNTATLKDASLCVIKPHAVLENNAGRIIQDIQRSGLAITAVKTSTLDGAGAAEFLEVYKGVVPEYSQLVKELEAGPCIALEVAGDNAHARLRALCGPHDSEIAKHLRPSTIRAKYGVDKVRNAVHCTDLPDDTELELEYFFQILP</sequence>
<evidence type="ECO:0000256" key="6">
    <source>
        <dbReference type="PROSITE-ProRule" id="PRU00706"/>
    </source>
</evidence>
<organism evidence="10">
    <name type="scientific">Salpingoeca rosetta (strain ATCC 50818 / BSB-021)</name>
    <dbReference type="NCBI Taxonomy" id="946362"/>
    <lineage>
        <taxon>Eukaryota</taxon>
        <taxon>Choanoflagellata</taxon>
        <taxon>Craspedida</taxon>
        <taxon>Salpingoecidae</taxon>
        <taxon>Salpingoeca</taxon>
    </lineage>
</organism>
<dbReference type="Proteomes" id="UP000007799">
    <property type="component" value="Unassembled WGS sequence"/>
</dbReference>
<dbReference type="InterPro" id="IPR006602">
    <property type="entry name" value="DM10_dom"/>
</dbReference>
<dbReference type="SMART" id="SM00562">
    <property type="entry name" value="NDK"/>
    <property type="match status" value="1"/>
</dbReference>
<gene>
    <name evidence="9" type="ORF">PTSG_10014</name>
</gene>
<dbReference type="GO" id="GO:0004550">
    <property type="term" value="F:nucleoside diphosphate kinase activity"/>
    <property type="evidence" value="ECO:0007669"/>
    <property type="project" value="InterPro"/>
</dbReference>
<keyword evidence="10" id="KW-1185">Reference proteome</keyword>
<dbReference type="InParanoid" id="F2UP93"/>
<dbReference type="STRING" id="946362.F2UP93"/>
<dbReference type="Gene3D" id="3.30.70.141">
    <property type="entry name" value="Nucleoside diphosphate kinase-like domain"/>
    <property type="match status" value="1"/>
</dbReference>
<feature type="domain" description="DM10" evidence="8">
    <location>
        <begin position="4"/>
        <end position="91"/>
    </location>
</feature>
<evidence type="ECO:0000256" key="7">
    <source>
        <dbReference type="RuleBase" id="RU004011"/>
    </source>
</evidence>
<dbReference type="SMART" id="SM00676">
    <property type="entry name" value="DM10"/>
    <property type="match status" value="1"/>
</dbReference>
<dbReference type="GO" id="GO:0006228">
    <property type="term" value="P:UTP biosynthetic process"/>
    <property type="evidence" value="ECO:0007669"/>
    <property type="project" value="InterPro"/>
</dbReference>
<dbReference type="OrthoDB" id="270127at2759"/>
<dbReference type="PROSITE" id="PS51336">
    <property type="entry name" value="DM10"/>
    <property type="match status" value="1"/>
</dbReference>
<evidence type="ECO:0000256" key="3">
    <source>
        <dbReference type="ARBA" id="ARBA00022490"/>
    </source>
</evidence>
<dbReference type="PANTHER" id="PTHR43109">
    <property type="entry name" value="NUCLEOSIDE DIPHOSPHATE KINASE 7"/>
    <property type="match status" value="1"/>
</dbReference>
<dbReference type="KEGG" id="sre:PTSG_10014"/>
<comment type="similarity">
    <text evidence="6 7">Belongs to the NDK family.</text>
</comment>
<keyword evidence="5" id="KW-0966">Cell projection</keyword>
<dbReference type="InterPro" id="IPR036850">
    <property type="entry name" value="NDK-like_dom_sf"/>
</dbReference>
<dbReference type="EMBL" id="GL832986">
    <property type="protein sequence ID" value="EGD79448.1"/>
    <property type="molecule type" value="Genomic_DNA"/>
</dbReference>
<accession>F2UP93</accession>
<dbReference type="RefSeq" id="XP_004988929.1">
    <property type="nucleotide sequence ID" value="XM_004988872.1"/>
</dbReference>
<dbReference type="FunFam" id="3.30.70.141:FF:000004">
    <property type="entry name" value="Nucleoside diphosphate kinase 7"/>
    <property type="match status" value="1"/>
</dbReference>
<comment type="caution">
    <text evidence="6">Lacks conserved residue(s) required for the propagation of feature annotation.</text>
</comment>
<evidence type="ECO:0000256" key="1">
    <source>
        <dbReference type="ARBA" id="ARBA00004138"/>
    </source>
</evidence>
<dbReference type="FunCoup" id="F2UP93">
    <property type="interactions" value="484"/>
</dbReference>
<dbReference type="InterPro" id="IPR037993">
    <property type="entry name" value="NDPk7B"/>
</dbReference>
<keyword evidence="3" id="KW-0963">Cytoplasm</keyword>
<evidence type="ECO:0000259" key="8">
    <source>
        <dbReference type="PROSITE" id="PS51336"/>
    </source>
</evidence>
<dbReference type="SUPFAM" id="SSF54919">
    <property type="entry name" value="Nucleoside diphosphate kinase, NDK"/>
    <property type="match status" value="1"/>
</dbReference>